<protein>
    <submittedName>
        <fullName evidence="1">Uncharacterized protein</fullName>
    </submittedName>
</protein>
<name>A0A2P2QEA0_RHIMU</name>
<reference evidence="1" key="1">
    <citation type="submission" date="2018-02" db="EMBL/GenBank/DDBJ databases">
        <title>Rhizophora mucronata_Transcriptome.</title>
        <authorList>
            <person name="Meera S.P."/>
            <person name="Sreeshan A."/>
            <person name="Augustine A."/>
        </authorList>
    </citation>
    <scope>NUCLEOTIDE SEQUENCE</scope>
    <source>
        <tissue evidence="1">Leaf</tissue>
    </source>
</reference>
<dbReference type="AlphaFoldDB" id="A0A2P2QEA0"/>
<proteinExistence type="predicted"/>
<accession>A0A2P2QEA0</accession>
<organism evidence="1">
    <name type="scientific">Rhizophora mucronata</name>
    <name type="common">Asiatic mangrove</name>
    <dbReference type="NCBI Taxonomy" id="61149"/>
    <lineage>
        <taxon>Eukaryota</taxon>
        <taxon>Viridiplantae</taxon>
        <taxon>Streptophyta</taxon>
        <taxon>Embryophyta</taxon>
        <taxon>Tracheophyta</taxon>
        <taxon>Spermatophyta</taxon>
        <taxon>Magnoliopsida</taxon>
        <taxon>eudicotyledons</taxon>
        <taxon>Gunneridae</taxon>
        <taxon>Pentapetalae</taxon>
        <taxon>rosids</taxon>
        <taxon>fabids</taxon>
        <taxon>Malpighiales</taxon>
        <taxon>Rhizophoraceae</taxon>
        <taxon>Rhizophora</taxon>
    </lineage>
</organism>
<dbReference type="EMBL" id="GGEC01084838">
    <property type="protein sequence ID" value="MBX65322.1"/>
    <property type="molecule type" value="Transcribed_RNA"/>
</dbReference>
<sequence length="72" mass="8485">MLAIIGTSVKEDSLLVHVIENMYISLHPSQYNKEKLSVYYKPSHKILVLKNCFSFIYNTSYVRMSLKPEHFF</sequence>
<evidence type="ECO:0000313" key="1">
    <source>
        <dbReference type="EMBL" id="MBX65322.1"/>
    </source>
</evidence>